<dbReference type="Proteomes" id="UP001221898">
    <property type="component" value="Unassembled WGS sequence"/>
</dbReference>
<protein>
    <submittedName>
        <fullName evidence="1">Uncharacterized protein</fullName>
    </submittedName>
</protein>
<sequence>MTHHCTPEESSRVKLSVILPKPPGQDTGHPCFIPALGNHLALGGRKRSHSHPGSTFSAATQQLFYLSLHKFNRDHDKILKSLSHLHQPPAVALDWPNHCAPLPRPQFSLIAVRARPVI</sequence>
<dbReference type="EMBL" id="JAINUG010000021">
    <property type="protein sequence ID" value="KAJ8411919.1"/>
    <property type="molecule type" value="Genomic_DNA"/>
</dbReference>
<organism evidence="1 2">
    <name type="scientific">Aldrovandia affinis</name>
    <dbReference type="NCBI Taxonomy" id="143900"/>
    <lineage>
        <taxon>Eukaryota</taxon>
        <taxon>Metazoa</taxon>
        <taxon>Chordata</taxon>
        <taxon>Craniata</taxon>
        <taxon>Vertebrata</taxon>
        <taxon>Euteleostomi</taxon>
        <taxon>Actinopterygii</taxon>
        <taxon>Neopterygii</taxon>
        <taxon>Teleostei</taxon>
        <taxon>Notacanthiformes</taxon>
        <taxon>Halosauridae</taxon>
        <taxon>Aldrovandia</taxon>
    </lineage>
</organism>
<accession>A0AAD7T026</accession>
<name>A0AAD7T026_9TELE</name>
<reference evidence="1" key="1">
    <citation type="journal article" date="2023" name="Science">
        <title>Genome structures resolve the early diversification of teleost fishes.</title>
        <authorList>
            <person name="Parey E."/>
            <person name="Louis A."/>
            <person name="Montfort J."/>
            <person name="Bouchez O."/>
            <person name="Roques C."/>
            <person name="Iampietro C."/>
            <person name="Lluch J."/>
            <person name="Castinel A."/>
            <person name="Donnadieu C."/>
            <person name="Desvignes T."/>
            <person name="Floi Bucao C."/>
            <person name="Jouanno E."/>
            <person name="Wen M."/>
            <person name="Mejri S."/>
            <person name="Dirks R."/>
            <person name="Jansen H."/>
            <person name="Henkel C."/>
            <person name="Chen W.J."/>
            <person name="Zahm M."/>
            <person name="Cabau C."/>
            <person name="Klopp C."/>
            <person name="Thompson A.W."/>
            <person name="Robinson-Rechavi M."/>
            <person name="Braasch I."/>
            <person name="Lecointre G."/>
            <person name="Bobe J."/>
            <person name="Postlethwait J.H."/>
            <person name="Berthelot C."/>
            <person name="Roest Crollius H."/>
            <person name="Guiguen Y."/>
        </authorList>
    </citation>
    <scope>NUCLEOTIDE SEQUENCE</scope>
    <source>
        <strain evidence="1">NC1722</strain>
    </source>
</reference>
<evidence type="ECO:0000313" key="2">
    <source>
        <dbReference type="Proteomes" id="UP001221898"/>
    </source>
</evidence>
<evidence type="ECO:0000313" key="1">
    <source>
        <dbReference type="EMBL" id="KAJ8411919.1"/>
    </source>
</evidence>
<comment type="caution">
    <text evidence="1">The sequence shown here is derived from an EMBL/GenBank/DDBJ whole genome shotgun (WGS) entry which is preliminary data.</text>
</comment>
<proteinExistence type="predicted"/>
<gene>
    <name evidence="1" type="ORF">AAFF_G00155570</name>
</gene>
<keyword evidence="2" id="KW-1185">Reference proteome</keyword>
<dbReference type="AlphaFoldDB" id="A0AAD7T026"/>